<feature type="compositionally biased region" description="Basic and acidic residues" evidence="1">
    <location>
        <begin position="406"/>
        <end position="421"/>
    </location>
</feature>
<feature type="signal peptide" evidence="2">
    <location>
        <begin position="1"/>
        <end position="27"/>
    </location>
</feature>
<accession>A0A7C8NKN2</accession>
<feature type="region of interest" description="Disordered" evidence="1">
    <location>
        <begin position="385"/>
        <end position="453"/>
    </location>
</feature>
<protein>
    <submittedName>
        <fullName evidence="3">Uncharacterized protein</fullName>
    </submittedName>
</protein>
<evidence type="ECO:0000256" key="2">
    <source>
        <dbReference type="SAM" id="SignalP"/>
    </source>
</evidence>
<sequence>MQKSRGLVYSVSRLLFIFIQFLSLTLAVPCYIGTSDSLTTEPDATSAISEPCNVTESIDISSSSTTISTTISSSSRHPAKTTTLINSIIRSPTAIPLLKNNKIKPSNLSAPIKVNTTAVHSTPLKPNLNLNLSNQTTPNPSLFNRPRTEPNSPTGIYSTNGFYVDCESSQDIYENFVPHSHIPGITPEHWPDWASSDFSHEDAITTIQYEQSKCESCHCDENGLYNVPPAGHPDLRHCPDSDFLNNCIAMYGCTCHIEMKEEPPEEPFVDPTKVDDMAFIDRVTTQDFDMYQEQDQTKDLLLYSAFNRWWKNKTDKKKSHKGEGGGKGVDVAAKNLRVSQLRNYQSAERYLVPGEKEPYFLEGPNSSRDTYYWNSLSFGAVGGGSVWKRGVPPGRSGLGGDNSKTGGREGTKKDEYTEGKGEGVAAAKNKNEDKHKDKERRYQDGKTFKNGQR</sequence>
<comment type="caution">
    <text evidence="3">The sequence shown here is derived from an EMBL/GenBank/DDBJ whole genome shotgun (WGS) entry which is preliminary data.</text>
</comment>
<feature type="chain" id="PRO_5028824711" evidence="2">
    <location>
        <begin position="28"/>
        <end position="453"/>
    </location>
</feature>
<reference evidence="3 4" key="1">
    <citation type="submission" date="2019-06" db="EMBL/GenBank/DDBJ databases">
        <authorList>
            <person name="Palmer J.M."/>
        </authorList>
    </citation>
    <scope>NUCLEOTIDE SEQUENCE [LARGE SCALE GENOMIC DNA]</scope>
    <source>
        <strain evidence="3 4">TWF102</strain>
    </source>
</reference>
<organism evidence="3 4">
    <name type="scientific">Orbilia oligospora</name>
    <name type="common">Nematode-trapping fungus</name>
    <name type="synonym">Arthrobotrys oligospora</name>
    <dbReference type="NCBI Taxonomy" id="2813651"/>
    <lineage>
        <taxon>Eukaryota</taxon>
        <taxon>Fungi</taxon>
        <taxon>Dikarya</taxon>
        <taxon>Ascomycota</taxon>
        <taxon>Pezizomycotina</taxon>
        <taxon>Orbiliomycetes</taxon>
        <taxon>Orbiliales</taxon>
        <taxon>Orbiliaceae</taxon>
        <taxon>Orbilia</taxon>
    </lineage>
</organism>
<feature type="region of interest" description="Disordered" evidence="1">
    <location>
        <begin position="125"/>
        <end position="150"/>
    </location>
</feature>
<evidence type="ECO:0000313" key="4">
    <source>
        <dbReference type="Proteomes" id="UP000475325"/>
    </source>
</evidence>
<dbReference type="Proteomes" id="UP000475325">
    <property type="component" value="Unassembled WGS sequence"/>
</dbReference>
<dbReference type="AlphaFoldDB" id="A0A7C8NKN2"/>
<proteinExistence type="predicted"/>
<keyword evidence="2" id="KW-0732">Signal</keyword>
<evidence type="ECO:0000313" key="3">
    <source>
        <dbReference type="EMBL" id="KAF3113393.1"/>
    </source>
</evidence>
<feature type="compositionally biased region" description="Low complexity" evidence="1">
    <location>
        <begin position="125"/>
        <end position="134"/>
    </location>
</feature>
<dbReference type="EMBL" id="WIQW01000001">
    <property type="protein sequence ID" value="KAF3113393.1"/>
    <property type="molecule type" value="Genomic_DNA"/>
</dbReference>
<gene>
    <name evidence="3" type="ORF">TWF102_000055</name>
</gene>
<evidence type="ECO:0000256" key="1">
    <source>
        <dbReference type="SAM" id="MobiDB-lite"/>
    </source>
</evidence>
<name>A0A7C8NKN2_ORBOL</name>
<feature type="compositionally biased region" description="Basic and acidic residues" evidence="1">
    <location>
        <begin position="429"/>
        <end position="447"/>
    </location>
</feature>